<keyword evidence="4" id="KW-1133">Transmembrane helix</keyword>
<comment type="similarity">
    <text evidence="3">Belongs to the short-chain dehydrogenases/reductases (SDR) family.</text>
</comment>
<dbReference type="InterPro" id="IPR051019">
    <property type="entry name" value="VLCFA-Steroid_DH"/>
</dbReference>
<accession>A0A0D3HL85</accession>
<dbReference type="PaxDb" id="65489-OBART11G11670.1"/>
<dbReference type="eggNOG" id="ENOG502QRPU">
    <property type="taxonomic scope" value="Eukaryota"/>
</dbReference>
<dbReference type="PRINTS" id="PR00080">
    <property type="entry name" value="SDRFAMILY"/>
</dbReference>
<feature type="transmembrane region" description="Helical" evidence="4">
    <location>
        <begin position="20"/>
        <end position="44"/>
    </location>
</feature>
<dbReference type="CDD" id="cd05356">
    <property type="entry name" value="17beta-HSD1_like_SDR_c"/>
    <property type="match status" value="1"/>
</dbReference>
<name>A0A0D3HL85_9ORYZ</name>
<comment type="subcellular location">
    <subcellularLocation>
        <location evidence="1">Endoplasmic reticulum</location>
    </subcellularLocation>
</comment>
<dbReference type="STRING" id="65489.A0A0D3HL85"/>
<dbReference type="PRINTS" id="PR00081">
    <property type="entry name" value="GDHRDH"/>
</dbReference>
<dbReference type="PIRSF" id="PIRSF000126">
    <property type="entry name" value="11-beta-HSD1"/>
    <property type="match status" value="1"/>
</dbReference>
<dbReference type="Proteomes" id="UP000026960">
    <property type="component" value="Chromosome 11"/>
</dbReference>
<dbReference type="InterPro" id="IPR020904">
    <property type="entry name" value="Sc_DH/Rdtase_CS"/>
</dbReference>
<dbReference type="PANTHER" id="PTHR43899:SF32">
    <property type="entry name" value="OS11G0432600 PROTEIN"/>
    <property type="match status" value="1"/>
</dbReference>
<dbReference type="Pfam" id="PF00106">
    <property type="entry name" value="adh_short"/>
    <property type="match status" value="1"/>
</dbReference>
<dbReference type="Gene3D" id="3.40.50.720">
    <property type="entry name" value="NAD(P)-binding Rossmann-like Domain"/>
    <property type="match status" value="1"/>
</dbReference>
<evidence type="ECO:0000256" key="3">
    <source>
        <dbReference type="RuleBase" id="RU000363"/>
    </source>
</evidence>
<evidence type="ECO:0000256" key="1">
    <source>
        <dbReference type="ARBA" id="ARBA00004240"/>
    </source>
</evidence>
<evidence type="ECO:0000313" key="5">
    <source>
        <dbReference type="EnsemblPlants" id="OBART11G11670.1"/>
    </source>
</evidence>
<keyword evidence="2" id="KW-0560">Oxidoreductase</keyword>
<dbReference type="EnsemblPlants" id="OBART11G11670.1">
    <property type="protein sequence ID" value="OBART11G11670.1"/>
    <property type="gene ID" value="OBART11G11670"/>
</dbReference>
<evidence type="ECO:0000256" key="4">
    <source>
        <dbReference type="SAM" id="Phobius"/>
    </source>
</evidence>
<dbReference type="PANTHER" id="PTHR43899">
    <property type="entry name" value="RH59310P"/>
    <property type="match status" value="1"/>
</dbReference>
<dbReference type="HOGENOM" id="CLU_010194_38_3_1"/>
<keyword evidence="4" id="KW-0472">Membrane</keyword>
<dbReference type="AlphaFoldDB" id="A0A0D3HL85"/>
<proteinExistence type="inferred from homology"/>
<evidence type="ECO:0000256" key="2">
    <source>
        <dbReference type="ARBA" id="ARBA00023002"/>
    </source>
</evidence>
<evidence type="ECO:0000313" key="6">
    <source>
        <dbReference type="Proteomes" id="UP000026960"/>
    </source>
</evidence>
<reference evidence="5" key="1">
    <citation type="journal article" date="2009" name="Rice">
        <title>De Novo Next Generation Sequencing of Plant Genomes.</title>
        <authorList>
            <person name="Rounsley S."/>
            <person name="Marri P.R."/>
            <person name="Yu Y."/>
            <person name="He R."/>
            <person name="Sisneros N."/>
            <person name="Goicoechea J.L."/>
            <person name="Lee S.J."/>
            <person name="Angelova A."/>
            <person name="Kudrna D."/>
            <person name="Luo M."/>
            <person name="Affourtit J."/>
            <person name="Desany B."/>
            <person name="Knight J."/>
            <person name="Niazi F."/>
            <person name="Egholm M."/>
            <person name="Wing R.A."/>
        </authorList>
    </citation>
    <scope>NUCLEOTIDE SEQUENCE [LARGE SCALE GENOMIC DNA]</scope>
    <source>
        <strain evidence="5">cv. IRGC 105608</strain>
    </source>
</reference>
<keyword evidence="6" id="KW-1185">Reference proteome</keyword>
<dbReference type="Gramene" id="OBART11G11670.1">
    <property type="protein sequence ID" value="OBART11G11670.1"/>
    <property type="gene ID" value="OBART11G11670"/>
</dbReference>
<dbReference type="InterPro" id="IPR036291">
    <property type="entry name" value="NAD(P)-bd_dom_sf"/>
</dbReference>
<dbReference type="InterPro" id="IPR002347">
    <property type="entry name" value="SDR_fam"/>
</dbReference>
<sequence>MESVVVAGDLAAAPAPATPMWFVALVAVGLHAAVVWAGTFLAWLRRAFLRPGKGLCRRYGEWAVVTGATDGIGRAVALELARRGLHLVLVGRNPGKLSGVCMEVRAAAPACKVRTVVFDLAAPGDDDVGGGEMSRGVARVAAAVEGLDVGLLVNNAGATYPCAAYFHEVPDAVWEAVLRVNVVAATRIARALVPAMAAKGRGAVVNVGSGSSVVVPAFPLYAVYAATKAYVDQLSRSLHVEYKHHGVDVQCQIPLYVATKMSPVQGNSPFIPSPEEYAKAAVRCIGYEPRCVPYWRHSIQWFFASLLPDSVLNLWRLQVGIRKRNQMKVLLGESDHGFS</sequence>
<dbReference type="GO" id="GO:0045703">
    <property type="term" value="F:ketoreductase activity"/>
    <property type="evidence" value="ECO:0007669"/>
    <property type="project" value="TreeGrafter"/>
</dbReference>
<dbReference type="FunFam" id="3.40.50.720:FF:000809">
    <property type="entry name" value="Very-long-chain 3-oxoacyl-CoA reductase-like protein"/>
    <property type="match status" value="1"/>
</dbReference>
<protein>
    <submittedName>
        <fullName evidence="5">Uncharacterized protein</fullName>
    </submittedName>
</protein>
<reference evidence="5" key="2">
    <citation type="submission" date="2015-03" db="UniProtKB">
        <authorList>
            <consortium name="EnsemblPlants"/>
        </authorList>
    </citation>
    <scope>IDENTIFICATION</scope>
</reference>
<dbReference type="PROSITE" id="PS00061">
    <property type="entry name" value="ADH_SHORT"/>
    <property type="match status" value="1"/>
</dbReference>
<organism evidence="5">
    <name type="scientific">Oryza barthii</name>
    <dbReference type="NCBI Taxonomy" id="65489"/>
    <lineage>
        <taxon>Eukaryota</taxon>
        <taxon>Viridiplantae</taxon>
        <taxon>Streptophyta</taxon>
        <taxon>Embryophyta</taxon>
        <taxon>Tracheophyta</taxon>
        <taxon>Spermatophyta</taxon>
        <taxon>Magnoliopsida</taxon>
        <taxon>Liliopsida</taxon>
        <taxon>Poales</taxon>
        <taxon>Poaceae</taxon>
        <taxon>BOP clade</taxon>
        <taxon>Oryzoideae</taxon>
        <taxon>Oryzeae</taxon>
        <taxon>Oryzinae</taxon>
        <taxon>Oryza</taxon>
    </lineage>
</organism>
<dbReference type="SUPFAM" id="SSF51735">
    <property type="entry name" value="NAD(P)-binding Rossmann-fold domains"/>
    <property type="match status" value="1"/>
</dbReference>
<dbReference type="GO" id="GO:0005783">
    <property type="term" value="C:endoplasmic reticulum"/>
    <property type="evidence" value="ECO:0007669"/>
    <property type="project" value="UniProtKB-SubCell"/>
</dbReference>
<keyword evidence="4" id="KW-0812">Transmembrane</keyword>